<dbReference type="Proteomes" id="UP001162483">
    <property type="component" value="Unassembled WGS sequence"/>
</dbReference>
<gene>
    <name evidence="1" type="ORF">SPARVUS_LOCUS9021450</name>
</gene>
<protein>
    <submittedName>
        <fullName evidence="1">Uncharacterized protein</fullName>
    </submittedName>
</protein>
<feature type="non-terminal residue" evidence="1">
    <location>
        <position position="65"/>
    </location>
</feature>
<accession>A0ABN9E2B9</accession>
<name>A0ABN9E2B9_9NEOB</name>
<evidence type="ECO:0000313" key="1">
    <source>
        <dbReference type="EMBL" id="CAI9579026.1"/>
    </source>
</evidence>
<proteinExistence type="predicted"/>
<sequence length="65" mass="7470">MFDPVFSNPSIFPGSLFHLPVEHSLEDTLHMLSLMCTARVFFFFSWERACDQHKANQHCPDRGSG</sequence>
<keyword evidence="2" id="KW-1185">Reference proteome</keyword>
<comment type="caution">
    <text evidence="1">The sequence shown here is derived from an EMBL/GenBank/DDBJ whole genome shotgun (WGS) entry which is preliminary data.</text>
</comment>
<organism evidence="1 2">
    <name type="scientific">Staurois parvus</name>
    <dbReference type="NCBI Taxonomy" id="386267"/>
    <lineage>
        <taxon>Eukaryota</taxon>
        <taxon>Metazoa</taxon>
        <taxon>Chordata</taxon>
        <taxon>Craniata</taxon>
        <taxon>Vertebrata</taxon>
        <taxon>Euteleostomi</taxon>
        <taxon>Amphibia</taxon>
        <taxon>Batrachia</taxon>
        <taxon>Anura</taxon>
        <taxon>Neobatrachia</taxon>
        <taxon>Ranoidea</taxon>
        <taxon>Ranidae</taxon>
        <taxon>Staurois</taxon>
    </lineage>
</organism>
<reference evidence="1" key="1">
    <citation type="submission" date="2023-05" db="EMBL/GenBank/DDBJ databases">
        <authorList>
            <person name="Stuckert A."/>
        </authorList>
    </citation>
    <scope>NUCLEOTIDE SEQUENCE</scope>
</reference>
<evidence type="ECO:0000313" key="2">
    <source>
        <dbReference type="Proteomes" id="UP001162483"/>
    </source>
</evidence>
<dbReference type="EMBL" id="CATNWA010015059">
    <property type="protein sequence ID" value="CAI9579026.1"/>
    <property type="molecule type" value="Genomic_DNA"/>
</dbReference>